<dbReference type="EMBL" id="AXZL01000076">
    <property type="protein sequence ID" value="ESE39831.1"/>
    <property type="molecule type" value="Genomic_DNA"/>
</dbReference>
<keyword evidence="2" id="KW-1185">Reference proteome</keyword>
<organism evidence="1 2">
    <name type="scientific">Shewanella decolorationis S12</name>
    <dbReference type="NCBI Taxonomy" id="1353536"/>
    <lineage>
        <taxon>Bacteria</taxon>
        <taxon>Pseudomonadati</taxon>
        <taxon>Pseudomonadota</taxon>
        <taxon>Gammaproteobacteria</taxon>
        <taxon>Alteromonadales</taxon>
        <taxon>Shewanellaceae</taxon>
        <taxon>Shewanella</taxon>
    </lineage>
</organism>
<evidence type="ECO:0000313" key="1">
    <source>
        <dbReference type="EMBL" id="ESE39831.1"/>
    </source>
</evidence>
<evidence type="ECO:0000313" key="2">
    <source>
        <dbReference type="Proteomes" id="UP000017548"/>
    </source>
</evidence>
<dbReference type="Proteomes" id="UP000017548">
    <property type="component" value="Unassembled WGS sequence"/>
</dbReference>
<comment type="caution">
    <text evidence="1">The sequence shown here is derived from an EMBL/GenBank/DDBJ whole genome shotgun (WGS) entry which is preliminary data.</text>
</comment>
<gene>
    <name evidence="1" type="ORF">SHD_4040</name>
</gene>
<proteinExistence type="predicted"/>
<protein>
    <submittedName>
        <fullName evidence="1">Uncharacterized protein</fullName>
    </submittedName>
</protein>
<reference evidence="1 2" key="1">
    <citation type="journal article" date="2013" name="Genome Announc.">
        <title>Draft Genome Sequence of Shewanella decolorationis S12, a Dye-Degrading Bacterium Isolated from a Wastewater Treatment Plant.</title>
        <authorList>
            <person name="Xu M."/>
            <person name="Fang Y."/>
            <person name="Liu J."/>
            <person name="Chen X."/>
            <person name="Sun G."/>
            <person name="Guo J."/>
            <person name="Hua Z."/>
            <person name="Tu Q."/>
            <person name="Wu L."/>
            <person name="Zhou J."/>
            <person name="Liu X."/>
        </authorList>
    </citation>
    <scope>NUCLEOTIDE SEQUENCE [LARGE SCALE GENOMIC DNA]</scope>
    <source>
        <strain evidence="1 2">S12</strain>
    </source>
</reference>
<sequence length="44" mass="5377">MSLVVFEKSNRFLGFFRTKKTDLKSKKSLKYNRYIVDFIHIKCF</sequence>
<name>A0ABP2YZR5_9GAMM</name>
<accession>A0ABP2YZR5</accession>